<feature type="non-terminal residue" evidence="1">
    <location>
        <position position="57"/>
    </location>
</feature>
<evidence type="ECO:0000313" key="1">
    <source>
        <dbReference type="EMBL" id="ORE02974.1"/>
    </source>
</evidence>
<accession>A0A1X0QT75</accession>
<dbReference type="AlphaFoldDB" id="A0A1X0QT75"/>
<organism evidence="1">
    <name type="scientific">Rhizopus microsporus var. microsporus</name>
    <dbReference type="NCBI Taxonomy" id="86635"/>
    <lineage>
        <taxon>Eukaryota</taxon>
        <taxon>Fungi</taxon>
        <taxon>Fungi incertae sedis</taxon>
        <taxon>Mucoromycota</taxon>
        <taxon>Mucoromycotina</taxon>
        <taxon>Mucoromycetes</taxon>
        <taxon>Mucorales</taxon>
        <taxon>Mucorineae</taxon>
        <taxon>Rhizopodaceae</taxon>
        <taxon>Rhizopus</taxon>
    </lineage>
</organism>
<gene>
    <name evidence="1" type="ORF">BCV72DRAFT_187410</name>
</gene>
<dbReference type="EMBL" id="KV922024">
    <property type="protein sequence ID" value="ORE02974.1"/>
    <property type="molecule type" value="Genomic_DNA"/>
</dbReference>
<dbReference type="VEuPathDB" id="FungiDB:BCV72DRAFT_187410"/>
<sequence length="57" mass="6886">MLSEFPYVEEGFFKRPLEETDRRRFLFDCFNTVHHYDPPKLNKIPLSGPHCQFDVQL</sequence>
<dbReference type="OrthoDB" id="5545891at2759"/>
<name>A0A1X0QT75_RHIZD</name>
<proteinExistence type="predicted"/>
<reference evidence="1" key="1">
    <citation type="journal article" date="2016" name="Proc. Natl. Acad. Sci. U.S.A.">
        <title>Lipid metabolic changes in an early divergent fungus govern the establishment of a mutualistic symbiosis with endobacteria.</title>
        <authorList>
            <person name="Lastovetsky O.A."/>
            <person name="Gaspar M.L."/>
            <person name="Mondo S.J."/>
            <person name="LaButti K.M."/>
            <person name="Sandor L."/>
            <person name="Grigoriev I.V."/>
            <person name="Henry S.A."/>
            <person name="Pawlowska T.E."/>
        </authorList>
    </citation>
    <scope>NUCLEOTIDE SEQUENCE [LARGE SCALE GENOMIC DNA]</scope>
    <source>
        <strain evidence="1">ATCC 52814</strain>
    </source>
</reference>
<protein>
    <submittedName>
        <fullName evidence="1">Uncharacterized protein</fullName>
    </submittedName>
</protein>
<dbReference type="Proteomes" id="UP000242414">
    <property type="component" value="Unassembled WGS sequence"/>
</dbReference>